<dbReference type="Pfam" id="PF00990">
    <property type="entry name" value="GGDEF"/>
    <property type="match status" value="1"/>
</dbReference>
<dbReference type="Gene3D" id="3.30.70.270">
    <property type="match status" value="1"/>
</dbReference>
<dbReference type="InterPro" id="IPR000160">
    <property type="entry name" value="GGDEF_dom"/>
</dbReference>
<gene>
    <name evidence="4" type="ORF">ACFOHH_13485</name>
</gene>
<dbReference type="NCBIfam" id="TIGR00254">
    <property type="entry name" value="GGDEF"/>
    <property type="match status" value="1"/>
</dbReference>
<feature type="domain" description="GGDEF" evidence="3">
    <location>
        <begin position="195"/>
        <end position="322"/>
    </location>
</feature>
<dbReference type="RefSeq" id="WP_257315109.1">
    <property type="nucleotide sequence ID" value="NZ_JANFDG010000009.1"/>
</dbReference>
<comment type="catalytic activity">
    <reaction evidence="2">
        <text>2 GTP = 3',3'-c-di-GMP + 2 diphosphate</text>
        <dbReference type="Rhea" id="RHEA:24898"/>
        <dbReference type="ChEBI" id="CHEBI:33019"/>
        <dbReference type="ChEBI" id="CHEBI:37565"/>
        <dbReference type="ChEBI" id="CHEBI:58805"/>
        <dbReference type="EC" id="2.7.7.65"/>
    </reaction>
</comment>
<dbReference type="CDD" id="cd01949">
    <property type="entry name" value="GGDEF"/>
    <property type="match status" value="1"/>
</dbReference>
<sequence length="322" mass="35015">MRHAEGQRLAGERGMIHADALRPLAEARGRAVTDLVLAGIEASGVAAALFDPDDALAYGSPAFRALFDVQPGAQGFSDIMRHCHAAGVGARMAGSFESWMAMAREKRRSRPHRTFEIDIQDDRWCLVNETLLAGGWLWSTFTDISMLKSNERVLKLARDAAQLAAETDPLTGLLNRRAAMERLDAAIRAAGCEEAPLSLVLIDLDHFKAINDRHGHATGDRVLRHFAAAGRGRFRGQDVFARIGGEEFMVLMPGTAAAEAARAVERLRRHIAGDTAAPAGVYTLSAGVAEHDGGTAESLFDRADDALYRAKHRGRDRVEREV</sequence>
<protein>
    <recommendedName>
        <fullName evidence="1">diguanylate cyclase</fullName>
        <ecNumber evidence="1">2.7.7.65</ecNumber>
    </recommendedName>
</protein>
<evidence type="ECO:0000256" key="1">
    <source>
        <dbReference type="ARBA" id="ARBA00012528"/>
    </source>
</evidence>
<dbReference type="EC" id="2.7.7.65" evidence="1"/>
<keyword evidence="4" id="KW-0548">Nucleotidyltransferase</keyword>
<accession>A0ABV7DIE4</accession>
<keyword evidence="4" id="KW-0808">Transferase</keyword>
<dbReference type="InterPro" id="IPR043128">
    <property type="entry name" value="Rev_trsase/Diguanyl_cyclase"/>
</dbReference>
<organism evidence="4 5">
    <name type="scientific">Shinella pollutisoli</name>
    <dbReference type="NCBI Taxonomy" id="2250594"/>
    <lineage>
        <taxon>Bacteria</taxon>
        <taxon>Pseudomonadati</taxon>
        <taxon>Pseudomonadota</taxon>
        <taxon>Alphaproteobacteria</taxon>
        <taxon>Hyphomicrobiales</taxon>
        <taxon>Rhizobiaceae</taxon>
        <taxon>Shinella</taxon>
    </lineage>
</organism>
<dbReference type="InterPro" id="IPR050469">
    <property type="entry name" value="Diguanylate_Cyclase"/>
</dbReference>
<reference evidence="5" key="1">
    <citation type="journal article" date="2019" name="Int. J. Syst. Evol. Microbiol.">
        <title>The Global Catalogue of Microorganisms (GCM) 10K type strain sequencing project: providing services to taxonomists for standard genome sequencing and annotation.</title>
        <authorList>
            <consortium name="The Broad Institute Genomics Platform"/>
            <consortium name="The Broad Institute Genome Sequencing Center for Infectious Disease"/>
            <person name="Wu L."/>
            <person name="Ma J."/>
        </authorList>
    </citation>
    <scope>NUCLEOTIDE SEQUENCE [LARGE SCALE GENOMIC DNA]</scope>
    <source>
        <strain evidence="5">KCTC 52677</strain>
    </source>
</reference>
<dbReference type="InterPro" id="IPR029787">
    <property type="entry name" value="Nucleotide_cyclase"/>
</dbReference>
<proteinExistence type="predicted"/>
<keyword evidence="5" id="KW-1185">Reference proteome</keyword>
<comment type="caution">
    <text evidence="4">The sequence shown here is derived from an EMBL/GenBank/DDBJ whole genome shotgun (WGS) entry which is preliminary data.</text>
</comment>
<dbReference type="SUPFAM" id="SSF55073">
    <property type="entry name" value="Nucleotide cyclase"/>
    <property type="match status" value="1"/>
</dbReference>
<name>A0ABV7DIE4_9HYPH</name>
<dbReference type="EMBL" id="JBHRSP010000020">
    <property type="protein sequence ID" value="MFC3074120.1"/>
    <property type="molecule type" value="Genomic_DNA"/>
</dbReference>
<evidence type="ECO:0000259" key="3">
    <source>
        <dbReference type="PROSITE" id="PS50887"/>
    </source>
</evidence>
<dbReference type="GO" id="GO:0052621">
    <property type="term" value="F:diguanylate cyclase activity"/>
    <property type="evidence" value="ECO:0007669"/>
    <property type="project" value="UniProtKB-EC"/>
</dbReference>
<evidence type="ECO:0000313" key="4">
    <source>
        <dbReference type="EMBL" id="MFC3074120.1"/>
    </source>
</evidence>
<dbReference type="Proteomes" id="UP001595377">
    <property type="component" value="Unassembled WGS sequence"/>
</dbReference>
<evidence type="ECO:0000256" key="2">
    <source>
        <dbReference type="ARBA" id="ARBA00034247"/>
    </source>
</evidence>
<dbReference type="PROSITE" id="PS50887">
    <property type="entry name" value="GGDEF"/>
    <property type="match status" value="1"/>
</dbReference>
<dbReference type="SMART" id="SM00267">
    <property type="entry name" value="GGDEF"/>
    <property type="match status" value="1"/>
</dbReference>
<evidence type="ECO:0000313" key="5">
    <source>
        <dbReference type="Proteomes" id="UP001595377"/>
    </source>
</evidence>
<dbReference type="PANTHER" id="PTHR45138:SF9">
    <property type="entry name" value="DIGUANYLATE CYCLASE DGCM-RELATED"/>
    <property type="match status" value="1"/>
</dbReference>
<dbReference type="PANTHER" id="PTHR45138">
    <property type="entry name" value="REGULATORY COMPONENTS OF SENSORY TRANSDUCTION SYSTEM"/>
    <property type="match status" value="1"/>
</dbReference>